<dbReference type="InterPro" id="IPR003507">
    <property type="entry name" value="S66_fam"/>
</dbReference>
<accession>A0A2X2D1R6</accession>
<dbReference type="Gene3D" id="3.50.30.60">
    <property type="entry name" value="LD-carboxypeptidase A C-terminal domain-like"/>
    <property type="match status" value="1"/>
</dbReference>
<dbReference type="SUPFAM" id="SSF141986">
    <property type="entry name" value="LD-carboxypeptidase A C-terminal domain-like"/>
    <property type="match status" value="1"/>
</dbReference>
<dbReference type="GO" id="GO:0106415">
    <property type="term" value="F:muramoyltetrapeptide carboxypeptidase activity"/>
    <property type="evidence" value="ECO:0007669"/>
    <property type="project" value="UniProtKB-EC"/>
</dbReference>
<dbReference type="SUPFAM" id="SSF52317">
    <property type="entry name" value="Class I glutamine amidotransferase-like"/>
    <property type="match status" value="1"/>
</dbReference>
<dbReference type="PANTHER" id="PTHR30237:SF2">
    <property type="entry name" value="MUREIN TETRAPEPTIDE CARBOXYPEPTIDASE"/>
    <property type="match status" value="1"/>
</dbReference>
<reference evidence="9 10" key="1">
    <citation type="submission" date="2018-06" db="EMBL/GenBank/DDBJ databases">
        <authorList>
            <consortium name="Pathogen Informatics"/>
            <person name="Doyle S."/>
        </authorList>
    </citation>
    <scope>NUCLEOTIDE SEQUENCE [LARGE SCALE GENOMIC DNA]</scope>
    <source>
        <strain evidence="9 10">NCTC11842</strain>
    </source>
</reference>
<dbReference type="InterPro" id="IPR027478">
    <property type="entry name" value="LdcA_N"/>
</dbReference>
<evidence type="ECO:0000256" key="2">
    <source>
        <dbReference type="ARBA" id="ARBA00022645"/>
    </source>
</evidence>
<gene>
    <name evidence="9" type="ORF">NCTC11842_04997</name>
</gene>
<feature type="domain" description="LD-carboxypeptidase N-terminal" evidence="7">
    <location>
        <begin position="17"/>
        <end position="133"/>
    </location>
</feature>
<feature type="active site" description="Nucleophile" evidence="6">
    <location>
        <position position="114"/>
    </location>
</feature>
<evidence type="ECO:0000256" key="3">
    <source>
        <dbReference type="ARBA" id="ARBA00022670"/>
    </source>
</evidence>
<evidence type="ECO:0000256" key="6">
    <source>
        <dbReference type="PIRSR" id="PIRSR028757-1"/>
    </source>
</evidence>
<dbReference type="InterPro" id="IPR027461">
    <property type="entry name" value="Carboxypeptidase_A_C_sf"/>
</dbReference>
<dbReference type="PANTHER" id="PTHR30237">
    <property type="entry name" value="MURAMOYLTETRAPEPTIDE CARBOXYPEPTIDASE"/>
    <property type="match status" value="1"/>
</dbReference>
<dbReference type="InterPro" id="IPR040449">
    <property type="entry name" value="Peptidase_S66_N"/>
</dbReference>
<feature type="active site" description="Charge relay system" evidence="6">
    <location>
        <position position="214"/>
    </location>
</feature>
<keyword evidence="5" id="KW-0720">Serine protease</keyword>
<name>A0A2X2D1R6_PSELU</name>
<evidence type="ECO:0000256" key="5">
    <source>
        <dbReference type="ARBA" id="ARBA00022825"/>
    </source>
</evidence>
<feature type="active site" description="Charge relay system" evidence="6">
    <location>
        <position position="282"/>
    </location>
</feature>
<evidence type="ECO:0000313" key="9">
    <source>
        <dbReference type="EMBL" id="SPZ13274.1"/>
    </source>
</evidence>
<keyword evidence="2 9" id="KW-0121">Carboxypeptidase</keyword>
<keyword evidence="4 9" id="KW-0378">Hydrolase</keyword>
<dbReference type="Pfam" id="PF02016">
    <property type="entry name" value="Peptidase_S66"/>
    <property type="match status" value="1"/>
</dbReference>
<dbReference type="EC" id="3.4.17.13" evidence="9"/>
<evidence type="ECO:0000313" key="10">
    <source>
        <dbReference type="Proteomes" id="UP000250443"/>
    </source>
</evidence>
<feature type="domain" description="LD-carboxypeptidase C-terminal" evidence="8">
    <location>
        <begin position="182"/>
        <end position="297"/>
    </location>
</feature>
<organism evidence="9 10">
    <name type="scientific">Pseudomonas luteola</name>
    <dbReference type="NCBI Taxonomy" id="47886"/>
    <lineage>
        <taxon>Bacteria</taxon>
        <taxon>Pseudomonadati</taxon>
        <taxon>Pseudomonadota</taxon>
        <taxon>Gammaproteobacteria</taxon>
        <taxon>Pseudomonadales</taxon>
        <taxon>Pseudomonadaceae</taxon>
        <taxon>Pseudomonas</taxon>
    </lineage>
</organism>
<dbReference type="RefSeq" id="WP_010796729.1">
    <property type="nucleotide sequence ID" value="NZ_UAUF01000014.1"/>
</dbReference>
<dbReference type="PIRSF" id="PIRSF028757">
    <property type="entry name" value="LD-carboxypeptidase"/>
    <property type="match status" value="1"/>
</dbReference>
<evidence type="ECO:0000256" key="4">
    <source>
        <dbReference type="ARBA" id="ARBA00022801"/>
    </source>
</evidence>
<dbReference type="InterPro" id="IPR040921">
    <property type="entry name" value="Peptidase_S66C"/>
</dbReference>
<dbReference type="Gene3D" id="3.40.50.10740">
    <property type="entry name" value="Class I glutamine amidotransferase-like"/>
    <property type="match status" value="1"/>
</dbReference>
<evidence type="ECO:0000259" key="7">
    <source>
        <dbReference type="Pfam" id="PF02016"/>
    </source>
</evidence>
<dbReference type="GO" id="GO:0008236">
    <property type="term" value="F:serine-type peptidase activity"/>
    <property type="evidence" value="ECO:0007669"/>
    <property type="project" value="UniProtKB-KW"/>
</dbReference>
<dbReference type="GO" id="GO:0006508">
    <property type="term" value="P:proteolysis"/>
    <property type="evidence" value="ECO:0007669"/>
    <property type="project" value="UniProtKB-KW"/>
</dbReference>
<dbReference type="InterPro" id="IPR029062">
    <property type="entry name" value="Class_I_gatase-like"/>
</dbReference>
<protein>
    <submittedName>
        <fullName evidence="9">LD-carboxypeptidase</fullName>
        <ecNumber evidence="9">3.4.17.13</ecNumber>
    </submittedName>
</protein>
<dbReference type="Pfam" id="PF17676">
    <property type="entry name" value="Peptidase_S66C"/>
    <property type="match status" value="1"/>
</dbReference>
<dbReference type="Proteomes" id="UP000250443">
    <property type="component" value="Unassembled WGS sequence"/>
</dbReference>
<evidence type="ECO:0000256" key="1">
    <source>
        <dbReference type="ARBA" id="ARBA00010233"/>
    </source>
</evidence>
<proteinExistence type="inferred from homology"/>
<dbReference type="EMBL" id="UAUF01000014">
    <property type="protein sequence ID" value="SPZ13274.1"/>
    <property type="molecule type" value="Genomic_DNA"/>
</dbReference>
<dbReference type="AlphaFoldDB" id="A0A2X2D1R6"/>
<sequence>MTGSTSLLDASSFGGKVALIAPAAALANDALETTYARLREMEVPYVAGEHVQARHRYLAGTVDQRLADVYAAFENPEVSAVWCLRGGYGCAQLLPYLDWERIRRAGPKPLIGFSDISIMLSAFHRQSLPAVHGPVATALAKRYDGEEQLRHEDSFRSLDRLLRTAGGHLPAQPVNHSLKSIQGPLIGGNLTALASTEGTGYGLYAPDGAILILEDVGEPYYRIERSLWQLLNSIDSARLGAVCLGTFTDCPRKGVVHSLQEIIAEWLEPYGVPLFSGLPSGHGPDNQAWPYGQEARLDHDGLHW</sequence>
<evidence type="ECO:0000259" key="8">
    <source>
        <dbReference type="Pfam" id="PF17676"/>
    </source>
</evidence>
<dbReference type="CDD" id="cd07025">
    <property type="entry name" value="Peptidase_S66"/>
    <property type="match status" value="1"/>
</dbReference>
<keyword evidence="3" id="KW-0645">Protease</keyword>
<comment type="similarity">
    <text evidence="1">Belongs to the peptidase S66 family.</text>
</comment>